<feature type="compositionally biased region" description="Polar residues" evidence="1">
    <location>
        <begin position="1"/>
        <end position="13"/>
    </location>
</feature>
<evidence type="ECO:0000256" key="1">
    <source>
        <dbReference type="SAM" id="MobiDB-lite"/>
    </source>
</evidence>
<protein>
    <submittedName>
        <fullName evidence="2">Uncharacterized protein</fullName>
    </submittedName>
</protein>
<dbReference type="InterPro" id="IPR012438">
    <property type="entry name" value="DUF1639"/>
</dbReference>
<evidence type="ECO:0000313" key="2">
    <source>
        <dbReference type="EMBL" id="KAK6777498.1"/>
    </source>
</evidence>
<dbReference type="EMBL" id="JBANQN010000010">
    <property type="protein sequence ID" value="KAK6777498.1"/>
    <property type="molecule type" value="Genomic_DNA"/>
</dbReference>
<dbReference type="PANTHER" id="PTHR33130">
    <property type="entry name" value="PUTATIVE (DUF1639)-RELATED"/>
    <property type="match status" value="1"/>
</dbReference>
<reference evidence="2 3" key="1">
    <citation type="submission" date="2024-02" db="EMBL/GenBank/DDBJ databases">
        <title>de novo genome assembly of Solanum bulbocastanum strain 11H21.</title>
        <authorList>
            <person name="Hosaka A.J."/>
        </authorList>
    </citation>
    <scope>NUCLEOTIDE SEQUENCE [LARGE SCALE GENOMIC DNA]</scope>
    <source>
        <tissue evidence="2">Young leaves</tissue>
    </source>
</reference>
<name>A0AAN8SX49_SOLBU</name>
<accession>A0AAN8SX49</accession>
<feature type="compositionally biased region" description="Polar residues" evidence="1">
    <location>
        <begin position="334"/>
        <end position="346"/>
    </location>
</feature>
<evidence type="ECO:0000313" key="3">
    <source>
        <dbReference type="Proteomes" id="UP001371456"/>
    </source>
</evidence>
<keyword evidence="3" id="KW-1185">Reference proteome</keyword>
<feature type="compositionally biased region" description="Acidic residues" evidence="1">
    <location>
        <begin position="292"/>
        <end position="303"/>
    </location>
</feature>
<feature type="compositionally biased region" description="Basic and acidic residues" evidence="1">
    <location>
        <begin position="219"/>
        <end position="230"/>
    </location>
</feature>
<feature type="compositionally biased region" description="Basic residues" evidence="1">
    <location>
        <begin position="22"/>
        <end position="38"/>
    </location>
</feature>
<feature type="compositionally biased region" description="Basic and acidic residues" evidence="1">
    <location>
        <begin position="240"/>
        <end position="250"/>
    </location>
</feature>
<dbReference type="Proteomes" id="UP001371456">
    <property type="component" value="Unassembled WGS sequence"/>
</dbReference>
<proteinExistence type="predicted"/>
<dbReference type="AlphaFoldDB" id="A0AAN8SX49"/>
<feature type="compositionally biased region" description="Polar residues" evidence="1">
    <location>
        <begin position="180"/>
        <end position="191"/>
    </location>
</feature>
<dbReference type="PANTHER" id="PTHR33130:SF41">
    <property type="entry name" value="NEUROFILAMENT HEAVY POLYPEPTIDE-LIKE"/>
    <property type="match status" value="1"/>
</dbReference>
<dbReference type="Pfam" id="PF07797">
    <property type="entry name" value="DUF1639"/>
    <property type="match status" value="1"/>
</dbReference>
<feature type="compositionally biased region" description="Low complexity" evidence="1">
    <location>
        <begin position="54"/>
        <end position="66"/>
    </location>
</feature>
<feature type="region of interest" description="Disordered" evidence="1">
    <location>
        <begin position="1"/>
        <end position="152"/>
    </location>
</feature>
<feature type="region of interest" description="Disordered" evidence="1">
    <location>
        <begin position="180"/>
        <end position="364"/>
    </location>
</feature>
<feature type="compositionally biased region" description="Basic and acidic residues" evidence="1">
    <location>
        <begin position="278"/>
        <end position="291"/>
    </location>
</feature>
<organism evidence="2 3">
    <name type="scientific">Solanum bulbocastanum</name>
    <name type="common">Wild potato</name>
    <dbReference type="NCBI Taxonomy" id="147425"/>
    <lineage>
        <taxon>Eukaryota</taxon>
        <taxon>Viridiplantae</taxon>
        <taxon>Streptophyta</taxon>
        <taxon>Embryophyta</taxon>
        <taxon>Tracheophyta</taxon>
        <taxon>Spermatophyta</taxon>
        <taxon>Magnoliopsida</taxon>
        <taxon>eudicotyledons</taxon>
        <taxon>Gunneridae</taxon>
        <taxon>Pentapetalae</taxon>
        <taxon>asterids</taxon>
        <taxon>lamiids</taxon>
        <taxon>Solanales</taxon>
        <taxon>Solanaceae</taxon>
        <taxon>Solanoideae</taxon>
        <taxon>Solaneae</taxon>
        <taxon>Solanum</taxon>
    </lineage>
</organism>
<gene>
    <name evidence="2" type="ORF">RDI58_024215</name>
</gene>
<comment type="caution">
    <text evidence="2">The sequence shown here is derived from an EMBL/GenBank/DDBJ whole genome shotgun (WGS) entry which is preliminary data.</text>
</comment>
<sequence>MTSTVPAKSSNPLHNFDLPYLKWKKNQHSNNHQRRRSNKLSSDSSSPSRHHSPQRQSQSHSSMSESIAAAPRQSPMRDSVARQSPMREPISGFRRSPMRESSSPMRDLVVANHRSPMRDSVVASRRSPMSDSVVASRRSPMHESVVVASRRSPMSEFVAAARQSPMSEFVAAARQSPMSESITAFRQSSMRDSVPPHQSPMRESVLPRQSPMHCESVPESDKDRSVVEYRRHSRTSAPESTKKGICEKSDKKHKVLEVDAAGNKEGRSKILLKIPRKNKAEEIHEEQKGDESQEVTADEEAAEDTAPKTWNLRPRKAVQKSLNVNGGPFRASGSAIQENKSQSPHMNVNKPENNESNPPKKEKRLRFSIALSREEIDEDIYAMTGSKATRKPKKRVKTVQKQLDTLFPGLWLASITPDLYKVCENVPKG</sequence>